<dbReference type="Gene3D" id="1.10.150.130">
    <property type="match status" value="1"/>
</dbReference>
<dbReference type="SUPFAM" id="SSF56349">
    <property type="entry name" value="DNA breaking-rejoining enzymes"/>
    <property type="match status" value="1"/>
</dbReference>
<dbReference type="GO" id="GO:0016740">
    <property type="term" value="F:transferase activity"/>
    <property type="evidence" value="ECO:0007669"/>
    <property type="project" value="UniProtKB-KW"/>
</dbReference>
<proteinExistence type="inferred from homology"/>
<dbReference type="InterPro" id="IPR013762">
    <property type="entry name" value="Integrase-like_cat_sf"/>
</dbReference>
<dbReference type="InterPro" id="IPR050090">
    <property type="entry name" value="Tyrosine_recombinase_XerCD"/>
</dbReference>
<evidence type="ECO:0000256" key="8">
    <source>
        <dbReference type="PROSITE-ProRule" id="PRU01248"/>
    </source>
</evidence>
<evidence type="ECO:0000256" key="2">
    <source>
        <dbReference type="ARBA" id="ARBA00016082"/>
    </source>
</evidence>
<keyword evidence="4" id="KW-0378">Hydrolase</keyword>
<evidence type="ECO:0000256" key="3">
    <source>
        <dbReference type="ARBA" id="ARBA00022679"/>
    </source>
</evidence>
<dbReference type="PROSITE" id="PS51898">
    <property type="entry name" value="TYR_RECOMBINASE"/>
    <property type="match status" value="1"/>
</dbReference>
<dbReference type="InterPro" id="IPR011010">
    <property type="entry name" value="DNA_brk_join_enz"/>
</dbReference>
<evidence type="ECO:0000259" key="9">
    <source>
        <dbReference type="PROSITE" id="PS51898"/>
    </source>
</evidence>
<dbReference type="GO" id="GO:0016787">
    <property type="term" value="F:hydrolase activity"/>
    <property type="evidence" value="ECO:0007669"/>
    <property type="project" value="UniProtKB-KW"/>
</dbReference>
<feature type="domain" description="Core-binding (CB)" evidence="10">
    <location>
        <begin position="54"/>
        <end position="133"/>
    </location>
</feature>
<gene>
    <name evidence="11" type="ORF">535AP1_51</name>
</gene>
<keyword evidence="6" id="KW-0233">DNA recombination</keyword>
<evidence type="ECO:0000313" key="11">
    <source>
        <dbReference type="EMBL" id="AJA72924.1"/>
    </source>
</evidence>
<keyword evidence="7" id="KW-0229">DNA integration</keyword>
<keyword evidence="7" id="KW-1160">Virus entry into host cell</keyword>
<dbReference type="GO" id="GO:0075713">
    <property type="term" value="P:establishment of integrated proviral latency"/>
    <property type="evidence" value="ECO:0007669"/>
    <property type="project" value="UniProtKB-KW"/>
</dbReference>
<organism evidence="11 12">
    <name type="scientific">Mannheimia phage vB_MhM_535AP1</name>
    <dbReference type="NCBI Taxonomy" id="1572740"/>
    <lineage>
        <taxon>Viruses</taxon>
        <taxon>Duplodnaviria</taxon>
        <taxon>Heunggongvirae</taxon>
        <taxon>Uroviricota</taxon>
        <taxon>Caudoviricetes</taxon>
        <taxon>Peduoviridae</taxon>
        <taxon>Baylorvirus</taxon>
        <taxon>Baylorvirus PHL101</taxon>
    </lineage>
</organism>
<dbReference type="GO" id="GO:0044826">
    <property type="term" value="P:viral genome integration into host DNA"/>
    <property type="evidence" value="ECO:0007669"/>
    <property type="project" value="UniProtKB-KW"/>
</dbReference>
<keyword evidence="7" id="KW-1179">Viral genome integration</keyword>
<evidence type="ECO:0000256" key="7">
    <source>
        <dbReference type="ARBA" id="ARBA00023195"/>
    </source>
</evidence>
<dbReference type="Pfam" id="PF24624">
    <property type="entry name" value="Int_N"/>
    <property type="match status" value="1"/>
</dbReference>
<name>A0A0M3LQU1_9CAUD</name>
<dbReference type="GO" id="GO:0006310">
    <property type="term" value="P:DNA recombination"/>
    <property type="evidence" value="ECO:0007669"/>
    <property type="project" value="UniProtKB-KW"/>
</dbReference>
<dbReference type="Gene3D" id="1.10.443.10">
    <property type="entry name" value="Intergrase catalytic core"/>
    <property type="match status" value="1"/>
</dbReference>
<reference evidence="11 12" key="1">
    <citation type="journal article" date="2015" name="BMC Microbiol.">
        <title>Comparative analysis of multiple inducible phages from Mannheimia haemolytica.</title>
        <authorList>
            <person name="Niu Y.D."/>
            <person name="Cook S.R."/>
            <person name="Wang J."/>
            <person name="Klima C.L."/>
            <person name="Hsu Y.H."/>
            <person name="Kropinski A.M."/>
            <person name="Turner D."/>
            <person name="McAllister T.A."/>
        </authorList>
    </citation>
    <scope>NUCLEOTIDE SEQUENCE [LARGE SCALE GENOMIC DNA]</scope>
</reference>
<keyword evidence="5 8" id="KW-0238">DNA-binding</keyword>
<dbReference type="GO" id="GO:0015074">
    <property type="term" value="P:DNA integration"/>
    <property type="evidence" value="ECO:0007669"/>
    <property type="project" value="InterPro"/>
</dbReference>
<dbReference type="Pfam" id="PF00589">
    <property type="entry name" value="Phage_integrase"/>
    <property type="match status" value="1"/>
</dbReference>
<dbReference type="GO" id="GO:0003677">
    <property type="term" value="F:DNA binding"/>
    <property type="evidence" value="ECO:0007669"/>
    <property type="project" value="UniProtKB-UniRule"/>
</dbReference>
<keyword evidence="3" id="KW-0808">Transferase</keyword>
<evidence type="ECO:0000313" key="12">
    <source>
        <dbReference type="Proteomes" id="UP000228741"/>
    </source>
</evidence>
<dbReference type="InterPro" id="IPR057084">
    <property type="entry name" value="Int_N"/>
</dbReference>
<dbReference type="CDD" id="cd00796">
    <property type="entry name" value="INT_Rci_Hp1_C"/>
    <property type="match status" value="1"/>
</dbReference>
<dbReference type="PANTHER" id="PTHR30349:SF94">
    <property type="entry name" value="INTEGRASE_RECOMBINASE HI_1414-RELATED"/>
    <property type="match status" value="1"/>
</dbReference>
<comment type="similarity">
    <text evidence="1">Belongs to the 'phage' integrase family.</text>
</comment>
<dbReference type="InterPro" id="IPR044068">
    <property type="entry name" value="CB"/>
</dbReference>
<dbReference type="EMBL" id="KP137432">
    <property type="protein sequence ID" value="AJA72924.1"/>
    <property type="molecule type" value="Genomic_DNA"/>
</dbReference>
<dbReference type="InterPro" id="IPR002104">
    <property type="entry name" value="Integrase_catalytic"/>
</dbReference>
<dbReference type="PANTHER" id="PTHR30349">
    <property type="entry name" value="PHAGE INTEGRASE-RELATED"/>
    <property type="match status" value="1"/>
</dbReference>
<accession>A0A0M3LQU1</accession>
<dbReference type="InterPro" id="IPR010998">
    <property type="entry name" value="Integrase_recombinase_N"/>
</dbReference>
<sequence length="332" mass="38055">MATIIKNGNKYRAQVRKKGIYKTATFSTKTEANRWAYALEAQIDAGEYNTTPNILFAELIDKYLKEVTPTKRGKREERYRLLRIAGSNLGNIPLPALTKEHLRQWQNQRLQEVQPVSVSRERATLSALFTKAMEWDYLKENPLKTLEKIKTPPARTRRYSDEEIDKLIFVSGYSPNQPPLLMQQRAGAALLFAIETAMRAGEIAGLKWEHINLQARTAFLPQTKNGYSRTVPLSTKAIAILNQLAQLEPNKQNSVFQLTSRSLDSNFRKLKQKANLHNADLHFHDTRREALTRLSKYLTVMELAKVSGHRDLSILQNTYYNPDISELVSKLQ</sequence>
<dbReference type="PROSITE" id="PS51900">
    <property type="entry name" value="CB"/>
    <property type="match status" value="1"/>
</dbReference>
<evidence type="ECO:0000256" key="4">
    <source>
        <dbReference type="ARBA" id="ARBA00022801"/>
    </source>
</evidence>
<evidence type="ECO:0000256" key="6">
    <source>
        <dbReference type="ARBA" id="ARBA00023172"/>
    </source>
</evidence>
<dbReference type="Proteomes" id="UP000228741">
    <property type="component" value="Segment"/>
</dbReference>
<evidence type="ECO:0000259" key="10">
    <source>
        <dbReference type="PROSITE" id="PS51900"/>
    </source>
</evidence>
<evidence type="ECO:0000256" key="1">
    <source>
        <dbReference type="ARBA" id="ARBA00008857"/>
    </source>
</evidence>
<feature type="domain" description="Tyr recombinase" evidence="9">
    <location>
        <begin position="154"/>
        <end position="332"/>
    </location>
</feature>
<protein>
    <recommendedName>
        <fullName evidence="2">Integrase</fullName>
    </recommendedName>
</protein>
<evidence type="ECO:0000256" key="5">
    <source>
        <dbReference type="ARBA" id="ARBA00023125"/>
    </source>
</evidence>